<reference evidence="2 3" key="1">
    <citation type="journal article" date="2018" name="Front. Plant Sci.">
        <title>Red Clover (Trifolium pratense) and Zigzag Clover (T. medium) - A Picture of Genomic Similarities and Differences.</title>
        <authorList>
            <person name="Dluhosova J."/>
            <person name="Istvanek J."/>
            <person name="Nedelnik J."/>
            <person name="Repkova J."/>
        </authorList>
    </citation>
    <scope>NUCLEOTIDE SEQUENCE [LARGE SCALE GENOMIC DNA]</scope>
    <source>
        <strain evidence="3">cv. 10/8</strain>
        <tissue evidence="2">Leaf</tissue>
    </source>
</reference>
<evidence type="ECO:0000313" key="2">
    <source>
        <dbReference type="EMBL" id="MCI42648.1"/>
    </source>
</evidence>
<proteinExistence type="predicted"/>
<comment type="caution">
    <text evidence="2">The sequence shown here is derived from an EMBL/GenBank/DDBJ whole genome shotgun (WGS) entry which is preliminary data.</text>
</comment>
<feature type="region of interest" description="Disordered" evidence="1">
    <location>
        <begin position="1"/>
        <end position="30"/>
    </location>
</feature>
<protein>
    <submittedName>
        <fullName evidence="2">Uncharacterized protein</fullName>
    </submittedName>
</protein>
<evidence type="ECO:0000256" key="1">
    <source>
        <dbReference type="SAM" id="MobiDB-lite"/>
    </source>
</evidence>
<sequence>MTSSRRRKEGGRRSEDATVEGDNPQSRNQVQRIEEPDGINLHVVLPSPASGINLVIDNDGDALPEGGPNVDVDNIRKEGEAKILIGIQKEVGFTFDVDEGEIQS</sequence>
<dbReference type="Proteomes" id="UP000265520">
    <property type="component" value="Unassembled WGS sequence"/>
</dbReference>
<feature type="non-terminal residue" evidence="2">
    <location>
        <position position="104"/>
    </location>
</feature>
<accession>A0A392S1C0</accession>
<dbReference type="EMBL" id="LXQA010307189">
    <property type="protein sequence ID" value="MCI42648.1"/>
    <property type="molecule type" value="Genomic_DNA"/>
</dbReference>
<feature type="compositionally biased region" description="Basic residues" evidence="1">
    <location>
        <begin position="1"/>
        <end position="10"/>
    </location>
</feature>
<organism evidence="2 3">
    <name type="scientific">Trifolium medium</name>
    <dbReference type="NCBI Taxonomy" id="97028"/>
    <lineage>
        <taxon>Eukaryota</taxon>
        <taxon>Viridiplantae</taxon>
        <taxon>Streptophyta</taxon>
        <taxon>Embryophyta</taxon>
        <taxon>Tracheophyta</taxon>
        <taxon>Spermatophyta</taxon>
        <taxon>Magnoliopsida</taxon>
        <taxon>eudicotyledons</taxon>
        <taxon>Gunneridae</taxon>
        <taxon>Pentapetalae</taxon>
        <taxon>rosids</taxon>
        <taxon>fabids</taxon>
        <taxon>Fabales</taxon>
        <taxon>Fabaceae</taxon>
        <taxon>Papilionoideae</taxon>
        <taxon>50 kb inversion clade</taxon>
        <taxon>NPAAA clade</taxon>
        <taxon>Hologalegina</taxon>
        <taxon>IRL clade</taxon>
        <taxon>Trifolieae</taxon>
        <taxon>Trifolium</taxon>
    </lineage>
</organism>
<evidence type="ECO:0000313" key="3">
    <source>
        <dbReference type="Proteomes" id="UP000265520"/>
    </source>
</evidence>
<keyword evidence="3" id="KW-1185">Reference proteome</keyword>
<dbReference type="AlphaFoldDB" id="A0A392S1C0"/>
<name>A0A392S1C0_9FABA</name>